<reference evidence="3" key="1">
    <citation type="journal article" date="2019" name="Int. J. Syst. Evol. Microbiol.">
        <title>The Global Catalogue of Microorganisms (GCM) 10K type strain sequencing project: providing services to taxonomists for standard genome sequencing and annotation.</title>
        <authorList>
            <consortium name="The Broad Institute Genomics Platform"/>
            <consortium name="The Broad Institute Genome Sequencing Center for Infectious Disease"/>
            <person name="Wu L."/>
            <person name="Ma J."/>
        </authorList>
    </citation>
    <scope>NUCLEOTIDE SEQUENCE [LARGE SCALE GENOMIC DNA]</scope>
    <source>
        <strain evidence="3">CCUG 56756</strain>
    </source>
</reference>
<accession>A0ABW3L5T3</accession>
<feature type="compositionally biased region" description="Basic and acidic residues" evidence="1">
    <location>
        <begin position="51"/>
        <end position="63"/>
    </location>
</feature>
<evidence type="ECO:0000313" key="2">
    <source>
        <dbReference type="EMBL" id="MFD1029963.1"/>
    </source>
</evidence>
<protein>
    <recommendedName>
        <fullName evidence="4">Stress-induced protein</fullName>
    </recommendedName>
</protein>
<sequence>MSKQEFSDREQENKSTRRGGQKHGSFGGKNSEKRDGEQLRKEGAHSNTGIGDEKTPIRENEKE</sequence>
<evidence type="ECO:0000313" key="3">
    <source>
        <dbReference type="Proteomes" id="UP001597109"/>
    </source>
</evidence>
<dbReference type="EMBL" id="JBHTKI010000002">
    <property type="protein sequence ID" value="MFD1029963.1"/>
    <property type="molecule type" value="Genomic_DNA"/>
</dbReference>
<feature type="compositionally biased region" description="Basic and acidic residues" evidence="1">
    <location>
        <begin position="1"/>
        <end position="15"/>
    </location>
</feature>
<evidence type="ECO:0000256" key="1">
    <source>
        <dbReference type="SAM" id="MobiDB-lite"/>
    </source>
</evidence>
<dbReference type="RefSeq" id="WP_144840604.1">
    <property type="nucleotide sequence ID" value="NZ_JBHTKI010000002.1"/>
</dbReference>
<dbReference type="Proteomes" id="UP001597109">
    <property type="component" value="Unassembled WGS sequence"/>
</dbReference>
<name>A0ABW3L5T3_9BACL</name>
<keyword evidence="3" id="KW-1185">Reference proteome</keyword>
<feature type="region of interest" description="Disordered" evidence="1">
    <location>
        <begin position="1"/>
        <end position="63"/>
    </location>
</feature>
<evidence type="ECO:0008006" key="4">
    <source>
        <dbReference type="Google" id="ProtNLM"/>
    </source>
</evidence>
<organism evidence="2 3">
    <name type="scientific">Metaplanococcus flavidus</name>
    <dbReference type="NCBI Taxonomy" id="569883"/>
    <lineage>
        <taxon>Bacteria</taxon>
        <taxon>Bacillati</taxon>
        <taxon>Bacillota</taxon>
        <taxon>Bacilli</taxon>
        <taxon>Bacillales</taxon>
        <taxon>Caryophanaceae</taxon>
        <taxon>Metaplanococcus</taxon>
    </lineage>
</organism>
<feature type="compositionally biased region" description="Basic and acidic residues" evidence="1">
    <location>
        <begin position="30"/>
        <end position="44"/>
    </location>
</feature>
<proteinExistence type="predicted"/>
<gene>
    <name evidence="2" type="ORF">ACFQ1X_00730</name>
</gene>
<comment type="caution">
    <text evidence="2">The sequence shown here is derived from an EMBL/GenBank/DDBJ whole genome shotgun (WGS) entry which is preliminary data.</text>
</comment>